<organism evidence="1">
    <name type="scientific">Marivirga arenosa</name>
    <dbReference type="NCBI Taxonomy" id="3059076"/>
    <lineage>
        <taxon>Bacteria</taxon>
        <taxon>Pseudomonadati</taxon>
        <taxon>Bacteroidota</taxon>
        <taxon>Cytophagia</taxon>
        <taxon>Cytophagales</taxon>
        <taxon>Marivirgaceae</taxon>
        <taxon>Marivirga</taxon>
    </lineage>
</organism>
<accession>A0AA52EZC7</accession>
<name>A0AA52EZC7_9BACT</name>
<reference evidence="1" key="1">
    <citation type="submission" date="2023-08" db="EMBL/GenBank/DDBJ databases">
        <title>Comparative genomics and taxonomic characterization of three novel marine species of genus Marivirga.</title>
        <authorList>
            <person name="Muhammad N."/>
            <person name="Kim S.-G."/>
        </authorList>
    </citation>
    <scope>NUCLEOTIDE SEQUENCE</scope>
    <source>
        <strain evidence="1">BKB1-2</strain>
    </source>
</reference>
<dbReference type="EMBL" id="CP129968">
    <property type="protein sequence ID" value="WNB18307.1"/>
    <property type="molecule type" value="Genomic_DNA"/>
</dbReference>
<dbReference type="AlphaFoldDB" id="A0AA52EZC7"/>
<evidence type="ECO:0000313" key="1">
    <source>
        <dbReference type="EMBL" id="WNB18307.1"/>
    </source>
</evidence>
<sequence>MNQIAKIAFALVSLACVSCEPFNSKPMIVQERYEEWTVLQIPNGEAAYAINGSIDDVLVVTTETKVYASDNSGETWDEVADFSGPMPGLLKRNDSLFIFGVYGQGDDFDFASSVSGFSTDKGFSWQETNNTYFPDLKVPIKYVETENGVSYKTEWNYLTIDGSVSNYLTASKIEKTVNNYTEILDIPFEYILNNLYLDEENRLYVAASYGTIKDDGKINSGDRNSPALVFISKNPLP</sequence>
<dbReference type="SUPFAM" id="SSF110296">
    <property type="entry name" value="Oligoxyloglucan reducing end-specific cellobiohydrolase"/>
    <property type="match status" value="1"/>
</dbReference>
<gene>
    <name evidence="1" type="ORF">QYS47_29850</name>
</gene>
<dbReference type="Proteomes" id="UP001232019">
    <property type="component" value="Chromosome"/>
</dbReference>
<protein>
    <submittedName>
        <fullName evidence="1">Uncharacterized protein</fullName>
    </submittedName>
</protein>
<dbReference type="KEGG" id="marp:QYS47_29850"/>
<proteinExistence type="predicted"/>